<dbReference type="SUPFAM" id="SSF47757">
    <property type="entry name" value="Chemotaxis receptor methyltransferase CheR, N-terminal domain"/>
    <property type="match status" value="1"/>
</dbReference>
<sequence length="284" mass="32730">MARAEAPGGVRQTLADREFKQLAEFIYAECGIKLPQAKKTMLEARLHKRLRELDMPDYASYCQYLFSPLGQERELISLIDVVTTNTTEFFREPKHFEVLCAKVLPGHMRRVGPAQPLRLWSAGCSTGEEPYTLAMVLSEHASQTPGFRFSILATDISTRVLERAMRGIYPAERADCISMDLKKRYMLRGKNRCSGLVRFTRDVRALIDFQRMNFMEEFSFQKRMHVIFCRNVIIYFDRQTQHGLLSRFCQCLESGGHLFIGHSESITGMDLPLEQVAPTVYRRV</sequence>
<accession>A0A7C4ABX2</accession>
<dbReference type="Pfam" id="PF03705">
    <property type="entry name" value="CheR_N"/>
    <property type="match status" value="1"/>
</dbReference>
<evidence type="ECO:0000256" key="1">
    <source>
        <dbReference type="ARBA" id="ARBA00001541"/>
    </source>
</evidence>
<dbReference type="InterPro" id="IPR050903">
    <property type="entry name" value="Bact_Chemotaxis_MeTrfase"/>
</dbReference>
<dbReference type="InterPro" id="IPR000780">
    <property type="entry name" value="CheR_MeTrfase"/>
</dbReference>
<dbReference type="PRINTS" id="PR00996">
    <property type="entry name" value="CHERMTFRASE"/>
</dbReference>
<evidence type="ECO:0000259" key="6">
    <source>
        <dbReference type="PROSITE" id="PS50123"/>
    </source>
</evidence>
<gene>
    <name evidence="7" type="ORF">ENR59_01470</name>
</gene>
<dbReference type="Pfam" id="PF01739">
    <property type="entry name" value="CheR"/>
    <property type="match status" value="1"/>
</dbReference>
<dbReference type="EMBL" id="DSRP01000103">
    <property type="protein sequence ID" value="HGG91608.1"/>
    <property type="molecule type" value="Genomic_DNA"/>
</dbReference>
<comment type="caution">
    <text evidence="7">The sequence shown here is derived from an EMBL/GenBank/DDBJ whole genome shotgun (WGS) entry which is preliminary data.</text>
</comment>
<dbReference type="InterPro" id="IPR026024">
    <property type="entry name" value="Chemotaxis_MeTrfase_CheR"/>
</dbReference>
<keyword evidence="3" id="KW-0489">Methyltransferase</keyword>
<evidence type="ECO:0000256" key="2">
    <source>
        <dbReference type="ARBA" id="ARBA00012534"/>
    </source>
</evidence>
<comment type="catalytic activity">
    <reaction evidence="1">
        <text>L-glutamyl-[protein] + S-adenosyl-L-methionine = [protein]-L-glutamate 5-O-methyl ester + S-adenosyl-L-homocysteine</text>
        <dbReference type="Rhea" id="RHEA:24452"/>
        <dbReference type="Rhea" id="RHEA-COMP:10208"/>
        <dbReference type="Rhea" id="RHEA-COMP:10311"/>
        <dbReference type="ChEBI" id="CHEBI:29973"/>
        <dbReference type="ChEBI" id="CHEBI:57856"/>
        <dbReference type="ChEBI" id="CHEBI:59789"/>
        <dbReference type="ChEBI" id="CHEBI:82795"/>
        <dbReference type="EC" id="2.1.1.80"/>
    </reaction>
</comment>
<organism evidence="7">
    <name type="scientific">Fundidesulfovibrio putealis</name>
    <dbReference type="NCBI Taxonomy" id="270496"/>
    <lineage>
        <taxon>Bacteria</taxon>
        <taxon>Pseudomonadati</taxon>
        <taxon>Thermodesulfobacteriota</taxon>
        <taxon>Desulfovibrionia</taxon>
        <taxon>Desulfovibrionales</taxon>
        <taxon>Desulfovibrionaceae</taxon>
        <taxon>Fundidesulfovibrio</taxon>
    </lineage>
</organism>
<dbReference type="GO" id="GO:0008983">
    <property type="term" value="F:protein-glutamate O-methyltransferase activity"/>
    <property type="evidence" value="ECO:0007669"/>
    <property type="project" value="UniProtKB-EC"/>
</dbReference>
<dbReference type="PANTHER" id="PTHR24422:SF26">
    <property type="entry name" value="CHEMOTAXIS PROTEIN METHYLTRANSFERASE"/>
    <property type="match status" value="1"/>
</dbReference>
<reference evidence="7" key="1">
    <citation type="journal article" date="2020" name="mSystems">
        <title>Genome- and Community-Level Interaction Insights into Carbon Utilization and Element Cycling Functions of Hydrothermarchaeota in Hydrothermal Sediment.</title>
        <authorList>
            <person name="Zhou Z."/>
            <person name="Liu Y."/>
            <person name="Xu W."/>
            <person name="Pan J."/>
            <person name="Luo Z.H."/>
            <person name="Li M."/>
        </authorList>
    </citation>
    <scope>NUCLEOTIDE SEQUENCE [LARGE SCALE GENOMIC DNA]</scope>
    <source>
        <strain evidence="7">SpSt-413</strain>
    </source>
</reference>
<dbReference type="PANTHER" id="PTHR24422">
    <property type="entry name" value="CHEMOTAXIS PROTEIN METHYLTRANSFERASE"/>
    <property type="match status" value="1"/>
</dbReference>
<dbReference type="Gene3D" id="1.10.155.10">
    <property type="entry name" value="Chemotaxis receptor methyltransferase CheR, N-terminal domain"/>
    <property type="match status" value="1"/>
</dbReference>
<dbReference type="InterPro" id="IPR022642">
    <property type="entry name" value="CheR_C"/>
</dbReference>
<dbReference type="SMART" id="SM00138">
    <property type="entry name" value="MeTrc"/>
    <property type="match status" value="1"/>
</dbReference>
<dbReference type="GO" id="GO:0032259">
    <property type="term" value="P:methylation"/>
    <property type="evidence" value="ECO:0007669"/>
    <property type="project" value="UniProtKB-KW"/>
</dbReference>
<dbReference type="Gene3D" id="3.40.50.150">
    <property type="entry name" value="Vaccinia Virus protein VP39"/>
    <property type="match status" value="1"/>
</dbReference>
<dbReference type="AlphaFoldDB" id="A0A7C4ABX2"/>
<keyword evidence="4" id="KW-0808">Transferase</keyword>
<dbReference type="InterPro" id="IPR029063">
    <property type="entry name" value="SAM-dependent_MTases_sf"/>
</dbReference>
<dbReference type="SUPFAM" id="SSF53335">
    <property type="entry name" value="S-adenosyl-L-methionine-dependent methyltransferases"/>
    <property type="match status" value="1"/>
</dbReference>
<dbReference type="InterPro" id="IPR036804">
    <property type="entry name" value="CheR_N_sf"/>
</dbReference>
<dbReference type="InterPro" id="IPR022641">
    <property type="entry name" value="CheR_N"/>
</dbReference>
<dbReference type="PIRSF" id="PIRSF000410">
    <property type="entry name" value="CheR"/>
    <property type="match status" value="1"/>
</dbReference>
<dbReference type="EC" id="2.1.1.80" evidence="2"/>
<feature type="domain" description="CheR-type methyltransferase" evidence="6">
    <location>
        <begin position="13"/>
        <end position="284"/>
    </location>
</feature>
<protein>
    <recommendedName>
        <fullName evidence="2">protein-glutamate O-methyltransferase</fullName>
        <ecNumber evidence="2">2.1.1.80</ecNumber>
    </recommendedName>
</protein>
<evidence type="ECO:0000256" key="3">
    <source>
        <dbReference type="ARBA" id="ARBA00022603"/>
    </source>
</evidence>
<keyword evidence="5" id="KW-0949">S-adenosyl-L-methionine</keyword>
<evidence type="ECO:0000256" key="5">
    <source>
        <dbReference type="ARBA" id="ARBA00022691"/>
    </source>
</evidence>
<dbReference type="PROSITE" id="PS50123">
    <property type="entry name" value="CHER"/>
    <property type="match status" value="1"/>
</dbReference>
<evidence type="ECO:0000256" key="4">
    <source>
        <dbReference type="ARBA" id="ARBA00022679"/>
    </source>
</evidence>
<evidence type="ECO:0000313" key="7">
    <source>
        <dbReference type="EMBL" id="HGG91608.1"/>
    </source>
</evidence>
<name>A0A7C4ABX2_9BACT</name>
<proteinExistence type="predicted"/>